<keyword evidence="3" id="KW-1185">Reference proteome</keyword>
<dbReference type="EMBL" id="JAGGLG010000034">
    <property type="protein sequence ID" value="MBP2019718.1"/>
    <property type="molecule type" value="Genomic_DNA"/>
</dbReference>
<dbReference type="Gene3D" id="2.40.50.180">
    <property type="entry name" value="CheA-289, Domain 4"/>
    <property type="match status" value="1"/>
</dbReference>
<reference evidence="2 3" key="1">
    <citation type="submission" date="2021-03" db="EMBL/GenBank/DDBJ databases">
        <title>Genomic Encyclopedia of Type Strains, Phase IV (KMG-IV): sequencing the most valuable type-strain genomes for metagenomic binning, comparative biology and taxonomic classification.</title>
        <authorList>
            <person name="Goeker M."/>
        </authorList>
    </citation>
    <scope>NUCLEOTIDE SEQUENCE [LARGE SCALE GENOMIC DNA]</scope>
    <source>
        <strain evidence="2 3">DSM 27138</strain>
    </source>
</reference>
<evidence type="ECO:0000259" key="1">
    <source>
        <dbReference type="PROSITE" id="PS50851"/>
    </source>
</evidence>
<dbReference type="PANTHER" id="PTHR22617">
    <property type="entry name" value="CHEMOTAXIS SENSOR HISTIDINE KINASE-RELATED"/>
    <property type="match status" value="1"/>
</dbReference>
<dbReference type="SUPFAM" id="SSF50341">
    <property type="entry name" value="CheW-like"/>
    <property type="match status" value="1"/>
</dbReference>
<proteinExistence type="predicted"/>
<dbReference type="PANTHER" id="PTHR22617:SF23">
    <property type="entry name" value="CHEMOTAXIS PROTEIN CHEW"/>
    <property type="match status" value="1"/>
</dbReference>
<dbReference type="InterPro" id="IPR036061">
    <property type="entry name" value="CheW-like_dom_sf"/>
</dbReference>
<dbReference type="Pfam" id="PF01584">
    <property type="entry name" value="CheW"/>
    <property type="match status" value="1"/>
</dbReference>
<dbReference type="InterPro" id="IPR002545">
    <property type="entry name" value="CheW-lke_dom"/>
</dbReference>
<dbReference type="SMART" id="SM00260">
    <property type="entry name" value="CheW"/>
    <property type="match status" value="1"/>
</dbReference>
<evidence type="ECO:0000313" key="3">
    <source>
        <dbReference type="Proteomes" id="UP001519289"/>
    </source>
</evidence>
<sequence>MAEASQYVIFRMDDQLYGADIAVVREVSYRTPVTRLPNAPHYVEGVIDLRGEVMPIIDLRKRLGLPGRPADGDTRIMVLSAGGITAAVIVDGVEQVISIDADTIAQPDSSVAVAGQDYVYGVARMDGRLVVLIDLSRLLSIAVA</sequence>
<dbReference type="Gene3D" id="2.30.30.40">
    <property type="entry name" value="SH3 Domains"/>
    <property type="match status" value="1"/>
</dbReference>
<name>A0ABS4JW01_9FIRM</name>
<gene>
    <name evidence="2" type="ORF">J2Z79_003160</name>
</gene>
<dbReference type="InterPro" id="IPR039315">
    <property type="entry name" value="CheW"/>
</dbReference>
<protein>
    <submittedName>
        <fullName evidence="2">Purine-binding chemotaxis protein CheW</fullName>
    </submittedName>
</protein>
<dbReference type="RefSeq" id="WP_209467821.1">
    <property type="nucleotide sequence ID" value="NZ_JAGGLG010000034.1"/>
</dbReference>
<dbReference type="PROSITE" id="PS50851">
    <property type="entry name" value="CHEW"/>
    <property type="match status" value="1"/>
</dbReference>
<feature type="domain" description="CheW-like" evidence="1">
    <location>
        <begin position="4"/>
        <end position="144"/>
    </location>
</feature>
<dbReference type="Proteomes" id="UP001519289">
    <property type="component" value="Unassembled WGS sequence"/>
</dbReference>
<accession>A0ABS4JW01</accession>
<comment type="caution">
    <text evidence="2">The sequence shown here is derived from an EMBL/GenBank/DDBJ whole genome shotgun (WGS) entry which is preliminary data.</text>
</comment>
<organism evidence="2 3">
    <name type="scientific">Symbiobacterium terraclitae</name>
    <dbReference type="NCBI Taxonomy" id="557451"/>
    <lineage>
        <taxon>Bacteria</taxon>
        <taxon>Bacillati</taxon>
        <taxon>Bacillota</taxon>
        <taxon>Clostridia</taxon>
        <taxon>Eubacteriales</taxon>
        <taxon>Symbiobacteriaceae</taxon>
        <taxon>Symbiobacterium</taxon>
    </lineage>
</organism>
<evidence type="ECO:0000313" key="2">
    <source>
        <dbReference type="EMBL" id="MBP2019718.1"/>
    </source>
</evidence>